<dbReference type="STRING" id="765420.OSCT_1460"/>
<dbReference type="Gene3D" id="2.60.40.10">
    <property type="entry name" value="Immunoglobulins"/>
    <property type="match status" value="1"/>
</dbReference>
<name>E1IDQ9_9CHLR</name>
<dbReference type="GO" id="GO:0004553">
    <property type="term" value="F:hydrolase activity, hydrolyzing O-glycosyl compounds"/>
    <property type="evidence" value="ECO:0007669"/>
    <property type="project" value="InterPro"/>
</dbReference>
<protein>
    <submittedName>
        <fullName evidence="2">Glycoside hydrolase family 13 protein</fullName>
    </submittedName>
</protein>
<dbReference type="Proteomes" id="UP000054010">
    <property type="component" value="Unassembled WGS sequence"/>
</dbReference>
<dbReference type="Pfam" id="PF02922">
    <property type="entry name" value="CBM_48"/>
    <property type="match status" value="1"/>
</dbReference>
<dbReference type="GO" id="GO:0005975">
    <property type="term" value="P:carbohydrate metabolic process"/>
    <property type="evidence" value="ECO:0007669"/>
    <property type="project" value="InterPro"/>
</dbReference>
<feature type="domain" description="Glycoside hydrolase family 13 N-terminal" evidence="1">
    <location>
        <begin position="24"/>
        <end position="69"/>
    </location>
</feature>
<organism evidence="2 3">
    <name type="scientific">Oscillochloris trichoides DG-6</name>
    <dbReference type="NCBI Taxonomy" id="765420"/>
    <lineage>
        <taxon>Bacteria</taxon>
        <taxon>Bacillati</taxon>
        <taxon>Chloroflexota</taxon>
        <taxon>Chloroflexia</taxon>
        <taxon>Chloroflexales</taxon>
        <taxon>Chloroflexineae</taxon>
        <taxon>Oscillochloridaceae</taxon>
        <taxon>Oscillochloris</taxon>
    </lineage>
</organism>
<dbReference type="HOGENOM" id="CLU_2194298_0_0_0"/>
<evidence type="ECO:0000313" key="2">
    <source>
        <dbReference type="EMBL" id="EFO80687.1"/>
    </source>
</evidence>
<dbReference type="InterPro" id="IPR013783">
    <property type="entry name" value="Ig-like_fold"/>
</dbReference>
<dbReference type="AlphaFoldDB" id="E1IDQ9"/>
<accession>E1IDQ9</accession>
<reference evidence="2 3" key="1">
    <citation type="journal article" date="2011" name="J. Bacteriol.">
        <title>Draft genome sequence of the anoxygenic filamentous phototrophic bacterium Oscillochloris trichoides subsp. DG-6.</title>
        <authorList>
            <person name="Kuznetsov B.B."/>
            <person name="Ivanovsky R.N."/>
            <person name="Keppen O.I."/>
            <person name="Sukhacheva M.V."/>
            <person name="Bumazhkin B.K."/>
            <person name="Patutina E.O."/>
            <person name="Beletsky A.V."/>
            <person name="Mardanov A.V."/>
            <person name="Baslerov R.V."/>
            <person name="Panteleeva A.N."/>
            <person name="Kolganova T.V."/>
            <person name="Ravin N.V."/>
            <person name="Skryabin K.G."/>
        </authorList>
    </citation>
    <scope>NUCLEOTIDE SEQUENCE [LARGE SCALE GENOMIC DNA]</scope>
    <source>
        <strain evidence="2 3">DG-6</strain>
    </source>
</reference>
<evidence type="ECO:0000259" key="1">
    <source>
        <dbReference type="Pfam" id="PF02922"/>
    </source>
</evidence>
<dbReference type="SUPFAM" id="SSF81296">
    <property type="entry name" value="E set domains"/>
    <property type="match status" value="1"/>
</dbReference>
<evidence type="ECO:0000313" key="3">
    <source>
        <dbReference type="Proteomes" id="UP000054010"/>
    </source>
</evidence>
<gene>
    <name evidence="2" type="ORF">OSCT_1460</name>
</gene>
<sequence>MILQLPLPNGDVAVYFRLPATIWADKVQLVGDFNGWSTQATPMRLGENYWEAKLTLHAGERYCYAYLIDEVDWCTDSPPIERAFGAPPPPVTMLPVDIPQARNRAMAR</sequence>
<dbReference type="OrthoDB" id="9811945at2"/>
<dbReference type="InterPro" id="IPR004193">
    <property type="entry name" value="Glyco_hydro_13_N"/>
</dbReference>
<comment type="caution">
    <text evidence="2">The sequence shown here is derived from an EMBL/GenBank/DDBJ whole genome shotgun (WGS) entry which is preliminary data.</text>
</comment>
<dbReference type="InterPro" id="IPR014756">
    <property type="entry name" value="Ig_E-set"/>
</dbReference>
<proteinExistence type="predicted"/>
<dbReference type="EMBL" id="ADVR01000043">
    <property type="protein sequence ID" value="EFO80687.1"/>
    <property type="molecule type" value="Genomic_DNA"/>
</dbReference>
<keyword evidence="2" id="KW-0378">Hydrolase</keyword>
<dbReference type="CDD" id="cd07184">
    <property type="entry name" value="E_set_Isoamylase_like_N"/>
    <property type="match status" value="1"/>
</dbReference>
<keyword evidence="3" id="KW-1185">Reference proteome</keyword>